<comment type="cofactor">
    <cofactor evidence="1">
        <name>L-ascorbate</name>
        <dbReference type="ChEBI" id="CHEBI:38290"/>
    </cofactor>
</comment>
<gene>
    <name evidence="8" type="ORF">SAMN02982985_00134</name>
</gene>
<dbReference type="PROSITE" id="PS51471">
    <property type="entry name" value="FE2OG_OXY"/>
    <property type="match status" value="1"/>
</dbReference>
<dbReference type="EMBL" id="FOTW01000004">
    <property type="protein sequence ID" value="SFL43889.1"/>
    <property type="molecule type" value="Genomic_DNA"/>
</dbReference>
<dbReference type="InterPro" id="IPR006620">
    <property type="entry name" value="Pro_4_hyd_alph"/>
</dbReference>
<keyword evidence="2" id="KW-0479">Metal-binding</keyword>
<dbReference type="GO" id="GO:0031418">
    <property type="term" value="F:L-ascorbic acid binding"/>
    <property type="evidence" value="ECO:0007669"/>
    <property type="project" value="UniProtKB-KW"/>
</dbReference>
<dbReference type="InterPro" id="IPR044862">
    <property type="entry name" value="Pro_4_hyd_alph_FE2OG_OXY"/>
</dbReference>
<dbReference type="GO" id="GO:0005506">
    <property type="term" value="F:iron ion binding"/>
    <property type="evidence" value="ECO:0007669"/>
    <property type="project" value="InterPro"/>
</dbReference>
<evidence type="ECO:0000256" key="6">
    <source>
        <dbReference type="ARBA" id="ARBA00023004"/>
    </source>
</evidence>
<dbReference type="PANTHER" id="PTHR10869">
    <property type="entry name" value="PROLYL 4-HYDROXYLASE ALPHA SUBUNIT"/>
    <property type="match status" value="1"/>
</dbReference>
<dbReference type="Proteomes" id="UP000199470">
    <property type="component" value="Unassembled WGS sequence"/>
</dbReference>
<dbReference type="OrthoDB" id="269774at2"/>
<proteinExistence type="predicted"/>
<keyword evidence="3" id="KW-0847">Vitamin C</keyword>
<dbReference type="PANTHER" id="PTHR10869:SF246">
    <property type="entry name" value="TRANSMEMBRANE PROLYL 4-HYDROXYLASE"/>
    <property type="match status" value="1"/>
</dbReference>
<dbReference type="InterPro" id="IPR045054">
    <property type="entry name" value="P4HA-like"/>
</dbReference>
<accession>A0A1I4HNS8</accession>
<sequence>MTDPLSAFTALPPDWRAWVRDNLARACLPADMVDSMVRSGQYSAEAARAAIAQAPGCPAGAFAAAPAQPYIDTGAAAPDGPGGRAVELLFALRDPAVVLLGGVLDDAECAALRQHCDGRYSRSTVTAEDDGASAVHQGRTSDMAFIARGDCAVADRVERRLAALAHWPVERGEPFQLQRYGIGNEYRAHFDWLNPDAAGHRAHLARGGQRLATFILYLSEVEQGGATVFPKLGLEVFPRKGSALFFLNTDAAGRPDPRTLHAGAPVLAGCKVIANKWLRAGDY</sequence>
<protein>
    <submittedName>
        <fullName evidence="8">Prolyl 4-hydroxylase</fullName>
    </submittedName>
</protein>
<evidence type="ECO:0000256" key="1">
    <source>
        <dbReference type="ARBA" id="ARBA00001961"/>
    </source>
</evidence>
<evidence type="ECO:0000313" key="9">
    <source>
        <dbReference type="Proteomes" id="UP000199470"/>
    </source>
</evidence>
<dbReference type="RefSeq" id="WP_093382253.1">
    <property type="nucleotide sequence ID" value="NZ_FOTW01000004.1"/>
</dbReference>
<dbReference type="Pfam" id="PF13640">
    <property type="entry name" value="2OG-FeII_Oxy_3"/>
    <property type="match status" value="1"/>
</dbReference>
<evidence type="ECO:0000256" key="2">
    <source>
        <dbReference type="ARBA" id="ARBA00022723"/>
    </source>
</evidence>
<evidence type="ECO:0000256" key="5">
    <source>
        <dbReference type="ARBA" id="ARBA00023002"/>
    </source>
</evidence>
<name>A0A1I4HNS8_9BURK</name>
<evidence type="ECO:0000256" key="3">
    <source>
        <dbReference type="ARBA" id="ARBA00022896"/>
    </source>
</evidence>
<dbReference type="GO" id="GO:0004656">
    <property type="term" value="F:procollagen-proline 4-dioxygenase activity"/>
    <property type="evidence" value="ECO:0007669"/>
    <property type="project" value="TreeGrafter"/>
</dbReference>
<reference evidence="8 9" key="1">
    <citation type="submission" date="2016-10" db="EMBL/GenBank/DDBJ databases">
        <authorList>
            <person name="de Groot N.N."/>
        </authorList>
    </citation>
    <scope>NUCLEOTIDE SEQUENCE [LARGE SCALE GENOMIC DNA]</scope>
    <source>
        <strain evidence="8 9">ATCC 43154</strain>
    </source>
</reference>
<evidence type="ECO:0000313" key="8">
    <source>
        <dbReference type="EMBL" id="SFL43889.1"/>
    </source>
</evidence>
<dbReference type="InterPro" id="IPR005123">
    <property type="entry name" value="Oxoglu/Fe-dep_dioxygenase_dom"/>
</dbReference>
<evidence type="ECO:0000259" key="7">
    <source>
        <dbReference type="PROSITE" id="PS51471"/>
    </source>
</evidence>
<keyword evidence="5" id="KW-0560">Oxidoreductase</keyword>
<keyword evidence="6" id="KW-0408">Iron</keyword>
<organism evidence="8 9">
    <name type="scientific">Rugamonas rubra</name>
    <dbReference type="NCBI Taxonomy" id="758825"/>
    <lineage>
        <taxon>Bacteria</taxon>
        <taxon>Pseudomonadati</taxon>
        <taxon>Pseudomonadota</taxon>
        <taxon>Betaproteobacteria</taxon>
        <taxon>Burkholderiales</taxon>
        <taxon>Oxalobacteraceae</taxon>
        <taxon>Telluria group</taxon>
        <taxon>Rugamonas</taxon>
    </lineage>
</organism>
<feature type="domain" description="Fe2OG dioxygenase" evidence="7">
    <location>
        <begin position="171"/>
        <end position="280"/>
    </location>
</feature>
<keyword evidence="9" id="KW-1185">Reference proteome</keyword>
<dbReference type="STRING" id="758825.SAMN02982985_00134"/>
<dbReference type="AlphaFoldDB" id="A0A1I4HNS8"/>
<evidence type="ECO:0000256" key="4">
    <source>
        <dbReference type="ARBA" id="ARBA00022964"/>
    </source>
</evidence>
<dbReference type="Gene3D" id="2.60.120.620">
    <property type="entry name" value="q2cbj1_9rhob like domain"/>
    <property type="match status" value="1"/>
</dbReference>
<dbReference type="SMART" id="SM00702">
    <property type="entry name" value="P4Hc"/>
    <property type="match status" value="1"/>
</dbReference>
<keyword evidence="4" id="KW-0223">Dioxygenase</keyword>